<keyword evidence="3" id="KW-1185">Reference proteome</keyword>
<feature type="compositionally biased region" description="Polar residues" evidence="1">
    <location>
        <begin position="75"/>
        <end position="92"/>
    </location>
</feature>
<dbReference type="Proteomes" id="UP001215280">
    <property type="component" value="Unassembled WGS sequence"/>
</dbReference>
<proteinExistence type="predicted"/>
<organism evidence="2 3">
    <name type="scientific">Mycena maculata</name>
    <dbReference type="NCBI Taxonomy" id="230809"/>
    <lineage>
        <taxon>Eukaryota</taxon>
        <taxon>Fungi</taxon>
        <taxon>Dikarya</taxon>
        <taxon>Basidiomycota</taxon>
        <taxon>Agaricomycotina</taxon>
        <taxon>Agaricomycetes</taxon>
        <taxon>Agaricomycetidae</taxon>
        <taxon>Agaricales</taxon>
        <taxon>Marasmiineae</taxon>
        <taxon>Mycenaceae</taxon>
        <taxon>Mycena</taxon>
    </lineage>
</organism>
<reference evidence="2" key="1">
    <citation type="submission" date="2023-03" db="EMBL/GenBank/DDBJ databases">
        <title>Massive genome expansion in bonnet fungi (Mycena s.s.) driven by repeated elements and novel gene families across ecological guilds.</title>
        <authorList>
            <consortium name="Lawrence Berkeley National Laboratory"/>
            <person name="Harder C.B."/>
            <person name="Miyauchi S."/>
            <person name="Viragh M."/>
            <person name="Kuo A."/>
            <person name="Thoen E."/>
            <person name="Andreopoulos B."/>
            <person name="Lu D."/>
            <person name="Skrede I."/>
            <person name="Drula E."/>
            <person name="Henrissat B."/>
            <person name="Morin E."/>
            <person name="Kohler A."/>
            <person name="Barry K."/>
            <person name="LaButti K."/>
            <person name="Morin E."/>
            <person name="Salamov A."/>
            <person name="Lipzen A."/>
            <person name="Mereny Z."/>
            <person name="Hegedus B."/>
            <person name="Baldrian P."/>
            <person name="Stursova M."/>
            <person name="Weitz H."/>
            <person name="Taylor A."/>
            <person name="Grigoriev I.V."/>
            <person name="Nagy L.G."/>
            <person name="Martin F."/>
            <person name="Kauserud H."/>
        </authorList>
    </citation>
    <scope>NUCLEOTIDE SEQUENCE</scope>
    <source>
        <strain evidence="2">CBHHK188m</strain>
    </source>
</reference>
<evidence type="ECO:0000313" key="2">
    <source>
        <dbReference type="EMBL" id="KAJ7756032.1"/>
    </source>
</evidence>
<feature type="region of interest" description="Disordered" evidence="1">
    <location>
        <begin position="66"/>
        <end position="93"/>
    </location>
</feature>
<name>A0AAD7J3C2_9AGAR</name>
<dbReference type="AlphaFoldDB" id="A0AAD7J3C2"/>
<evidence type="ECO:0000256" key="1">
    <source>
        <dbReference type="SAM" id="MobiDB-lite"/>
    </source>
</evidence>
<gene>
    <name evidence="2" type="ORF">DFH07DRAFT_773217</name>
</gene>
<sequence>MSSAKLNLVTFDFHALCGFMERCWCRLIEHGVWTRALNTTGEQPFLQGSTQHRNALMHWRLARDGINSNKRKGRGQNNGSAPRTTDNDQPPISNIEDKFRANHCCGNPRWPGFNISGQPMPVEVPESLVISHMFNFPVKKGESHYMHAMVSGHAFMPYNVTVHWLPHCAVPIVSDSINDKQALGHQLGLRVGEHEQIVHAYQ</sequence>
<dbReference type="EMBL" id="JARJLG010000062">
    <property type="protein sequence ID" value="KAJ7756032.1"/>
    <property type="molecule type" value="Genomic_DNA"/>
</dbReference>
<comment type="caution">
    <text evidence="2">The sequence shown here is derived from an EMBL/GenBank/DDBJ whole genome shotgun (WGS) entry which is preliminary data.</text>
</comment>
<accession>A0AAD7J3C2</accession>
<protein>
    <submittedName>
        <fullName evidence="2">Uncharacterized protein</fullName>
    </submittedName>
</protein>
<evidence type="ECO:0000313" key="3">
    <source>
        <dbReference type="Proteomes" id="UP001215280"/>
    </source>
</evidence>